<gene>
    <name evidence="6" type="ORF">GCM10007857_27640</name>
</gene>
<protein>
    <submittedName>
        <fullName evidence="6">Amino acid ABC transporter substrate-binding protein</fullName>
    </submittedName>
</protein>
<sequence>MTFKLATRLLCAAAMSIVLAGGAQAEDKVVKIGVILPMSGSTASIGAHAKAALEVATDIINNAHPELDKLPLAKNAGLAGLGGAKVEIVIADNQGSPATGQNQALRLITEEKVVAILGAYQSGITLTSSAIAEKYGIPYLTPESVAANLTERGFKWFFRTTPIAPDFVRIYDEFLTDMKAAGAKTDTIALVHDNTEYGASVANTIATGFKAKGRTGVIDVAYAVNATDVQAQVLQLKEKKPDVVLMISYTSDAILFAKTMQSLDYKPPMLLADDAGYSDPSFIKAVGKLSQGVFNRSSWAVGPAGSPSAVIADMYKKKSGEEMEDTVGREMQGFFVLVDAIDRAGSTDPAKIQAALKATDIKPEQLIMGYKGVKFDEKGQNVLASAYIIQLQDGENYVSVWPKGNAEKAPVMSYKGW</sequence>
<dbReference type="EMBL" id="BSOW01000008">
    <property type="protein sequence ID" value="GLR86053.1"/>
    <property type="molecule type" value="Genomic_DNA"/>
</dbReference>
<evidence type="ECO:0000256" key="4">
    <source>
        <dbReference type="SAM" id="SignalP"/>
    </source>
</evidence>
<keyword evidence="3" id="KW-0029">Amino-acid transport</keyword>
<feature type="chain" id="PRO_5045756186" evidence="4">
    <location>
        <begin position="26"/>
        <end position="417"/>
    </location>
</feature>
<comment type="caution">
    <text evidence="6">The sequence shown here is derived from an EMBL/GenBank/DDBJ whole genome shotgun (WGS) entry which is preliminary data.</text>
</comment>
<comment type="similarity">
    <text evidence="1">Belongs to the leucine-binding protein family.</text>
</comment>
<dbReference type="Gene3D" id="3.40.50.2300">
    <property type="match status" value="2"/>
</dbReference>
<reference evidence="7" key="1">
    <citation type="journal article" date="2019" name="Int. J. Syst. Evol. Microbiol.">
        <title>The Global Catalogue of Microorganisms (GCM) 10K type strain sequencing project: providing services to taxonomists for standard genome sequencing and annotation.</title>
        <authorList>
            <consortium name="The Broad Institute Genomics Platform"/>
            <consortium name="The Broad Institute Genome Sequencing Center for Infectious Disease"/>
            <person name="Wu L."/>
            <person name="Ma J."/>
        </authorList>
    </citation>
    <scope>NUCLEOTIDE SEQUENCE [LARGE SCALE GENOMIC DNA]</scope>
    <source>
        <strain evidence="7">NBRC 102520</strain>
    </source>
</reference>
<feature type="domain" description="Leucine-binding protein" evidence="5">
    <location>
        <begin position="30"/>
        <end position="394"/>
    </location>
</feature>
<evidence type="ECO:0000256" key="1">
    <source>
        <dbReference type="ARBA" id="ARBA00010062"/>
    </source>
</evidence>
<dbReference type="InterPro" id="IPR028081">
    <property type="entry name" value="Leu-bd"/>
</dbReference>
<dbReference type="Proteomes" id="UP001156905">
    <property type="component" value="Unassembled WGS sequence"/>
</dbReference>
<dbReference type="CDD" id="cd06340">
    <property type="entry name" value="PBP1_ABC_ligand_binding-like"/>
    <property type="match status" value="1"/>
</dbReference>
<evidence type="ECO:0000256" key="3">
    <source>
        <dbReference type="ARBA" id="ARBA00022970"/>
    </source>
</evidence>
<name>A0ABQ6AV49_9BRAD</name>
<keyword evidence="2 4" id="KW-0732">Signal</keyword>
<dbReference type="PANTHER" id="PTHR30483:SF37">
    <property type="entry name" value="ABC TRANSPORTER SUBSTRATE-BINDING PROTEIN"/>
    <property type="match status" value="1"/>
</dbReference>
<organism evidence="6 7">
    <name type="scientific">Bradyrhizobium iriomotense</name>
    <dbReference type="NCBI Taxonomy" id="441950"/>
    <lineage>
        <taxon>Bacteria</taxon>
        <taxon>Pseudomonadati</taxon>
        <taxon>Pseudomonadota</taxon>
        <taxon>Alphaproteobacteria</taxon>
        <taxon>Hyphomicrobiales</taxon>
        <taxon>Nitrobacteraceae</taxon>
        <taxon>Bradyrhizobium</taxon>
    </lineage>
</organism>
<keyword evidence="7" id="KW-1185">Reference proteome</keyword>
<evidence type="ECO:0000313" key="6">
    <source>
        <dbReference type="EMBL" id="GLR86053.1"/>
    </source>
</evidence>
<evidence type="ECO:0000259" key="5">
    <source>
        <dbReference type="Pfam" id="PF13458"/>
    </source>
</evidence>
<dbReference type="InterPro" id="IPR051010">
    <property type="entry name" value="BCAA_transport"/>
</dbReference>
<dbReference type="SUPFAM" id="SSF53822">
    <property type="entry name" value="Periplasmic binding protein-like I"/>
    <property type="match status" value="1"/>
</dbReference>
<dbReference type="Pfam" id="PF13458">
    <property type="entry name" value="Peripla_BP_6"/>
    <property type="match status" value="1"/>
</dbReference>
<keyword evidence="3" id="KW-0813">Transport</keyword>
<proteinExistence type="inferred from homology"/>
<accession>A0ABQ6AV49</accession>
<dbReference type="RefSeq" id="WP_284265906.1">
    <property type="nucleotide sequence ID" value="NZ_BSOW01000008.1"/>
</dbReference>
<feature type="signal peptide" evidence="4">
    <location>
        <begin position="1"/>
        <end position="25"/>
    </location>
</feature>
<dbReference type="PANTHER" id="PTHR30483">
    <property type="entry name" value="LEUCINE-SPECIFIC-BINDING PROTEIN"/>
    <property type="match status" value="1"/>
</dbReference>
<evidence type="ECO:0000313" key="7">
    <source>
        <dbReference type="Proteomes" id="UP001156905"/>
    </source>
</evidence>
<evidence type="ECO:0000256" key="2">
    <source>
        <dbReference type="ARBA" id="ARBA00022729"/>
    </source>
</evidence>
<dbReference type="InterPro" id="IPR028082">
    <property type="entry name" value="Peripla_BP_I"/>
</dbReference>